<evidence type="ECO:0000256" key="10">
    <source>
        <dbReference type="SAM" id="MobiDB-lite"/>
    </source>
</evidence>
<feature type="domain" description="JmjC" evidence="11">
    <location>
        <begin position="283"/>
        <end position="420"/>
    </location>
</feature>
<sequence length="693" mass="78355">MKLSHVQLKRQKRRENRKKSREKKKLWNQMNESLALTCKTSTDTSSKKCLKEDNKFAKKTSQIFLSGDKNERDMMEQKAKKKETKLPKLTQTSSPEASEAIKSPQKAKKKAKRLKEEGKPLAEKSIHADSTGLSSPEKRSLDQSKEQPASAKRLKTKKLVEKRELNVVSGSGTTAGFDLSSPQNLFESIISPVSYEQFFDEYWEKKPLIKRNDAAVLEAYKALFSRDVLKKLLKKHDIQYIRDVNVCRYVNGKRESLNGTERATCKQIDKLFDQSKATLQFHQPQRFQDKLWQLCSLLECLFGCLVGANVYMTPPGSQGLAPHYDDVEVFILQLEGRKHWRLYTPPVDLPRDYSRDLEQDSIGQPTHDFVLEAGDMLYFPRGTVHQADTPAGSQHSTHVTISTYQQNSYGDLLTPTLPMLVQTVMDRDVEFRKGLPVGTLSTVGIPMGQDSPDMKSHLQKLLVSLADQVASSSAPLLAPELLQDFMSNRLPPYYKDTSETLASPKGSSPNLNSFVKMRFPGYMALCLQTPETEETDDEEDKNGTDDDAEGDEDDDEDGTDDDDDDSDEEEDEDDSEKDDDEEDDDDEEGGKADREKCCTQGTCCTSSTGSDVSDLEWVYLYHCLHNRREEHMMDSSSGQLHGLKFPAKFLPVLQKLLKMGRDDSVQVKDLGLESEDKVQVATYLWAEGLIEIC</sequence>
<comment type="cofactor">
    <cofactor evidence="9">
        <name>Fe(2+)</name>
        <dbReference type="ChEBI" id="CHEBI:29033"/>
    </cofactor>
    <text evidence="9">Binds 1 Fe(2+) ion per subunit.</text>
</comment>
<dbReference type="PROSITE" id="PS51184">
    <property type="entry name" value="JMJC"/>
    <property type="match status" value="1"/>
</dbReference>
<dbReference type="Gene3D" id="2.60.120.650">
    <property type="entry name" value="Cupin"/>
    <property type="match status" value="1"/>
</dbReference>
<dbReference type="Pfam" id="PF08007">
    <property type="entry name" value="JmjC_2"/>
    <property type="match status" value="1"/>
</dbReference>
<dbReference type="SMART" id="SM00558">
    <property type="entry name" value="JmjC"/>
    <property type="match status" value="1"/>
</dbReference>
<dbReference type="OrthoDB" id="425950at2759"/>
<dbReference type="Gene3D" id="1.10.10.1500">
    <property type="entry name" value="JmjC domain-containing ribosomal oxygenase (ROX), dimer domain"/>
    <property type="match status" value="1"/>
</dbReference>
<dbReference type="InterPro" id="IPR016024">
    <property type="entry name" value="ARM-type_fold"/>
</dbReference>
<comment type="similarity">
    <text evidence="5">Belongs to the ROX family. MINA53 subfamily.</text>
</comment>
<accession>A0A8J9YIL5</accession>
<protein>
    <recommendedName>
        <fullName evidence="9">Bifunctional lysine-specific demethylase and histidyl-hydroxylase</fullName>
        <ecNumber evidence="9">1.14.11.-</ecNumber>
    </recommendedName>
</protein>
<feature type="compositionally biased region" description="Basic and acidic residues" evidence="10">
    <location>
        <begin position="114"/>
        <end position="127"/>
    </location>
</feature>
<reference evidence="12" key="1">
    <citation type="submission" date="2022-01" db="EMBL/GenBank/DDBJ databases">
        <authorList>
            <person name="Braso-Vives M."/>
        </authorList>
    </citation>
    <scope>NUCLEOTIDE SEQUENCE</scope>
</reference>
<evidence type="ECO:0000256" key="9">
    <source>
        <dbReference type="RuleBase" id="RU366061"/>
    </source>
</evidence>
<dbReference type="EMBL" id="OV696686">
    <property type="protein sequence ID" value="CAH1230021.1"/>
    <property type="molecule type" value="Genomic_DNA"/>
</dbReference>
<comment type="function">
    <text evidence="6">Oxygenase that can act as both a histone lysine demethylase and a ribosomal histidine hydroxylase. Is involved in the demethylation of trimethylated 'Lys-9' on histone H3 (H3K9me3), leading to an increase in ribosomal RNA expression. Also catalyzes the hydroxylation of 60S ribosomal protein L27a on 'His-39'. May play an important role in cell growth and survival. May be involved in ribosome biogenesis, most likely during the assembly process of pre-ribosomal particles.</text>
</comment>
<keyword evidence="4 9" id="KW-0408">Iron</keyword>
<organism evidence="12 13">
    <name type="scientific">Branchiostoma lanceolatum</name>
    <name type="common">Common lancelet</name>
    <name type="synonym">Amphioxus lanceolatum</name>
    <dbReference type="NCBI Taxonomy" id="7740"/>
    <lineage>
        <taxon>Eukaryota</taxon>
        <taxon>Metazoa</taxon>
        <taxon>Chordata</taxon>
        <taxon>Cephalochordata</taxon>
        <taxon>Leptocardii</taxon>
        <taxon>Amphioxiformes</taxon>
        <taxon>Branchiostomatidae</taxon>
        <taxon>Branchiostoma</taxon>
    </lineage>
</organism>
<dbReference type="SUPFAM" id="SSF51197">
    <property type="entry name" value="Clavaminate synthase-like"/>
    <property type="match status" value="1"/>
</dbReference>
<dbReference type="GO" id="GO:0005506">
    <property type="term" value="F:iron ion binding"/>
    <property type="evidence" value="ECO:0007669"/>
    <property type="project" value="UniProtKB-UniRule"/>
</dbReference>
<dbReference type="PANTHER" id="PTHR13096:SF7">
    <property type="entry name" value="RIBOSOMAL OXYGENASE 2"/>
    <property type="match status" value="1"/>
</dbReference>
<evidence type="ECO:0000313" key="13">
    <source>
        <dbReference type="Proteomes" id="UP000838412"/>
    </source>
</evidence>
<feature type="compositionally biased region" description="Basic and acidic residues" evidence="10">
    <location>
        <begin position="68"/>
        <end position="78"/>
    </location>
</feature>
<comment type="catalytic activity">
    <reaction evidence="8">
        <text>L-histidyl-[protein] + 2-oxoglutarate + O2 = (3S)-3-hydroxy-L-histidyl-[protein] + succinate + CO2</text>
        <dbReference type="Rhea" id="RHEA:54256"/>
        <dbReference type="Rhea" id="RHEA-COMP:9745"/>
        <dbReference type="Rhea" id="RHEA-COMP:13840"/>
        <dbReference type="ChEBI" id="CHEBI:15379"/>
        <dbReference type="ChEBI" id="CHEBI:16526"/>
        <dbReference type="ChEBI" id="CHEBI:16810"/>
        <dbReference type="ChEBI" id="CHEBI:29979"/>
        <dbReference type="ChEBI" id="CHEBI:30031"/>
        <dbReference type="ChEBI" id="CHEBI:138021"/>
        <dbReference type="EC" id="1.14.11.79"/>
    </reaction>
</comment>
<dbReference type="GO" id="GO:0042254">
    <property type="term" value="P:ribosome biogenesis"/>
    <property type="evidence" value="ECO:0007669"/>
    <property type="project" value="UniProtKB-KW"/>
</dbReference>
<dbReference type="GO" id="GO:0036139">
    <property type="term" value="F:peptidyl-histidine dioxygenase activity"/>
    <property type="evidence" value="ECO:0007669"/>
    <property type="project" value="UniProtKB-EC"/>
</dbReference>
<feature type="compositionally biased region" description="Basic residues" evidence="10">
    <location>
        <begin position="7"/>
        <end position="26"/>
    </location>
</feature>
<dbReference type="PANTHER" id="PTHR13096">
    <property type="entry name" value="MINA53 MYC INDUCED NUCLEAR ANTIGEN"/>
    <property type="match status" value="1"/>
</dbReference>
<keyword evidence="9" id="KW-0805">Transcription regulation</keyword>
<evidence type="ECO:0000259" key="11">
    <source>
        <dbReference type="PROSITE" id="PS51184"/>
    </source>
</evidence>
<proteinExistence type="inferred from homology"/>
<feature type="compositionally biased region" description="Basic and acidic residues" evidence="10">
    <location>
        <begin position="136"/>
        <end position="145"/>
    </location>
</feature>
<gene>
    <name evidence="12" type="primary">RIOX2</name>
    <name evidence="12" type="ORF">BLAG_LOCUS960</name>
</gene>
<feature type="compositionally biased region" description="Acidic residues" evidence="10">
    <location>
        <begin position="531"/>
        <end position="588"/>
    </location>
</feature>
<feature type="region of interest" description="Disordered" evidence="10">
    <location>
        <begin position="531"/>
        <end position="596"/>
    </location>
</feature>
<keyword evidence="2" id="KW-0690">Ribosome biogenesis</keyword>
<dbReference type="GO" id="GO:0005730">
    <property type="term" value="C:nucleolus"/>
    <property type="evidence" value="ECO:0007669"/>
    <property type="project" value="UniProtKB-SubCell"/>
</dbReference>
<keyword evidence="9" id="KW-0560">Oxidoreductase</keyword>
<evidence type="ECO:0000256" key="8">
    <source>
        <dbReference type="ARBA" id="ARBA00049465"/>
    </source>
</evidence>
<evidence type="ECO:0000313" key="12">
    <source>
        <dbReference type="EMBL" id="CAH1230021.1"/>
    </source>
</evidence>
<dbReference type="InterPro" id="IPR003347">
    <property type="entry name" value="JmjC_dom"/>
</dbReference>
<keyword evidence="9" id="KW-0539">Nucleus</keyword>
<evidence type="ECO:0000256" key="5">
    <source>
        <dbReference type="ARBA" id="ARBA00034314"/>
    </source>
</evidence>
<name>A0A8J9YIL5_BRALA</name>
<dbReference type="AlphaFoldDB" id="A0A8J9YIL5"/>
<keyword evidence="3 9" id="KW-0479">Metal-binding</keyword>
<feature type="region of interest" description="Disordered" evidence="10">
    <location>
        <begin position="1"/>
        <end position="31"/>
    </location>
</feature>
<feature type="region of interest" description="Disordered" evidence="10">
    <location>
        <begin position="60"/>
        <end position="156"/>
    </location>
</feature>
<comment type="catalytic activity">
    <reaction evidence="7">
        <text>L-histidyl-[ribosomal protein uL15] + 2-oxoglutarate + O2 = (3S)-3-hydroxy-L-histidyl-[ribosomal protein uL15] + succinate + CO2</text>
        <dbReference type="Rhea" id="RHEA:54024"/>
        <dbReference type="Rhea" id="RHEA-COMP:13760"/>
        <dbReference type="Rhea" id="RHEA-COMP:13761"/>
        <dbReference type="ChEBI" id="CHEBI:15379"/>
        <dbReference type="ChEBI" id="CHEBI:16526"/>
        <dbReference type="ChEBI" id="CHEBI:16810"/>
        <dbReference type="ChEBI" id="CHEBI:29979"/>
        <dbReference type="ChEBI" id="CHEBI:30031"/>
        <dbReference type="ChEBI" id="CHEBI:138021"/>
    </reaction>
</comment>
<dbReference type="GO" id="GO:0051864">
    <property type="term" value="F:histone H3K36 demethylase activity"/>
    <property type="evidence" value="ECO:0007669"/>
    <property type="project" value="TreeGrafter"/>
</dbReference>
<dbReference type="InterPro" id="IPR039994">
    <property type="entry name" value="NO66-like"/>
</dbReference>
<evidence type="ECO:0000256" key="1">
    <source>
        <dbReference type="ARBA" id="ARBA00004604"/>
    </source>
</evidence>
<evidence type="ECO:0000256" key="4">
    <source>
        <dbReference type="ARBA" id="ARBA00023004"/>
    </source>
</evidence>
<dbReference type="Proteomes" id="UP000838412">
    <property type="component" value="Chromosome 1"/>
</dbReference>
<comment type="subcellular location">
    <subcellularLocation>
        <location evidence="1">Nucleus</location>
        <location evidence="1">Nucleolus</location>
    </subcellularLocation>
</comment>
<evidence type="ECO:0000256" key="6">
    <source>
        <dbReference type="ARBA" id="ARBA00046256"/>
    </source>
</evidence>
<keyword evidence="9" id="KW-0223">Dioxygenase</keyword>
<evidence type="ECO:0000256" key="3">
    <source>
        <dbReference type="ARBA" id="ARBA00022723"/>
    </source>
</evidence>
<keyword evidence="9" id="KW-0804">Transcription</keyword>
<dbReference type="GO" id="GO:0032453">
    <property type="term" value="F:histone H3K4 demethylase activity"/>
    <property type="evidence" value="ECO:0007669"/>
    <property type="project" value="TreeGrafter"/>
</dbReference>
<evidence type="ECO:0000256" key="2">
    <source>
        <dbReference type="ARBA" id="ARBA00022517"/>
    </source>
</evidence>
<dbReference type="SUPFAM" id="SSF48371">
    <property type="entry name" value="ARM repeat"/>
    <property type="match status" value="1"/>
</dbReference>
<dbReference type="EC" id="1.14.11.-" evidence="9"/>
<dbReference type="Gene3D" id="3.90.930.40">
    <property type="match status" value="1"/>
</dbReference>
<keyword evidence="13" id="KW-1185">Reference proteome</keyword>
<evidence type="ECO:0000256" key="7">
    <source>
        <dbReference type="ARBA" id="ARBA00047687"/>
    </source>
</evidence>